<gene>
    <name evidence="9" type="ORF">PPRIM_AZ9-3.1.T0390237</name>
</gene>
<protein>
    <recommendedName>
        <fullName evidence="3">Cilia- and flagella-associated protein 206</fullName>
    </recommendedName>
</protein>
<comment type="subcellular location">
    <subcellularLocation>
        <location evidence="1">Cytoplasm</location>
        <location evidence="1">Cytoskeleton</location>
        <location evidence="1">Cilium axoneme</location>
    </subcellularLocation>
</comment>
<evidence type="ECO:0000256" key="6">
    <source>
        <dbReference type="ARBA" id="ARBA00023069"/>
    </source>
</evidence>
<reference evidence="9" key="1">
    <citation type="submission" date="2021-01" db="EMBL/GenBank/DDBJ databases">
        <authorList>
            <consortium name="Genoscope - CEA"/>
            <person name="William W."/>
        </authorList>
    </citation>
    <scope>NUCLEOTIDE SEQUENCE</scope>
</reference>
<dbReference type="PANTHER" id="PTHR21442">
    <property type="entry name" value="CILIA- AND FLAGELLA-ASSOCIATED PROTEIN 206"/>
    <property type="match status" value="1"/>
</dbReference>
<dbReference type="PANTHER" id="PTHR21442:SF0">
    <property type="entry name" value="CILIA- AND FLAGELLA-ASSOCIATED PROTEIN 206"/>
    <property type="match status" value="1"/>
</dbReference>
<evidence type="ECO:0000256" key="7">
    <source>
        <dbReference type="ARBA" id="ARBA00023212"/>
    </source>
</evidence>
<evidence type="ECO:0000256" key="4">
    <source>
        <dbReference type="ARBA" id="ARBA00022490"/>
    </source>
</evidence>
<keyword evidence="5" id="KW-0970">Cilium biogenesis/degradation</keyword>
<dbReference type="OMA" id="QYPETCS"/>
<keyword evidence="4" id="KW-0963">Cytoplasm</keyword>
<evidence type="ECO:0000313" key="10">
    <source>
        <dbReference type="Proteomes" id="UP000688137"/>
    </source>
</evidence>
<sequence length="602" mass="70120">MNQLDEVVKFALYQCRARNNPITETLASYVAQTILNKRTNKFYLEEKLNESELNELKNETLNKLSNQNAPDLKTIQLQIQYDSAYVEMELQRQEKIKKQSNETGKFIDDVVTLEIKNAKDFEGLTTLYTKMFHYLIYKNKELIEDPINFDAQAQFNMDKEVGAALESVIPRAALGPFVSLNPSEKVTQLVELANLVIGIRLFNKKIGKGGVSLSSLEDLTKYNARELSDQIKQIALETIEQCEIYTTFFINQEKFQMNNEDIEKYKDELAFLRQYLSYILSLQEDIEQSEAMIEQNRIRFIKEMEDLKKLLEHKSSAPKEQVYPKFALLAQSHIGLFEDKQISIERVELFRLLVDLRKMMKLSMPLAIQKQCKQMESTQPDNLALINYQPESGVQRLLPQNTPDFMQTQLDYFGFCIWSVVKKNGLLIPGKPSLGVFRYRDKNCVFSNEIAINEFLSEPQRYLTGVIDICRQKPHLIRLFRVEENFKNLNLKLTFESGSLLSNKLMVDKDVQTPVHFIEKNLDPNYCWNEWELRRKAIQMANIRKRQTKASQTILSNFKVDSEAQVYEMKDQSTSTGQNKGLNPLRPRNYIVGLRDKTYNQQ</sequence>
<dbReference type="GO" id="GO:0005930">
    <property type="term" value="C:axoneme"/>
    <property type="evidence" value="ECO:0007669"/>
    <property type="project" value="UniProtKB-SubCell"/>
</dbReference>
<accession>A0A8S1LIV0</accession>
<comment type="caution">
    <text evidence="9">The sequence shown here is derived from an EMBL/GenBank/DDBJ whole genome shotgun (WGS) entry which is preliminary data.</text>
</comment>
<evidence type="ECO:0000256" key="8">
    <source>
        <dbReference type="ARBA" id="ARBA00023273"/>
    </source>
</evidence>
<evidence type="ECO:0000256" key="2">
    <source>
        <dbReference type="ARBA" id="ARBA00010500"/>
    </source>
</evidence>
<evidence type="ECO:0000256" key="3">
    <source>
        <dbReference type="ARBA" id="ARBA00021602"/>
    </source>
</evidence>
<dbReference type="AlphaFoldDB" id="A0A8S1LIV0"/>
<keyword evidence="8" id="KW-0966">Cell projection</keyword>
<keyword evidence="6" id="KW-0969">Cilium</keyword>
<evidence type="ECO:0000256" key="1">
    <source>
        <dbReference type="ARBA" id="ARBA00004430"/>
    </source>
</evidence>
<evidence type="ECO:0000256" key="5">
    <source>
        <dbReference type="ARBA" id="ARBA00022794"/>
    </source>
</evidence>
<dbReference type="GO" id="GO:0030030">
    <property type="term" value="P:cell projection organization"/>
    <property type="evidence" value="ECO:0007669"/>
    <property type="project" value="UniProtKB-KW"/>
</dbReference>
<dbReference type="InterPro" id="IPR021897">
    <property type="entry name" value="FAP206"/>
</dbReference>
<comment type="similarity">
    <text evidence="2">Belongs to the CFAP206 family.</text>
</comment>
<dbReference type="Pfam" id="PF12018">
    <property type="entry name" value="FAP206"/>
    <property type="match status" value="1"/>
</dbReference>
<dbReference type="EMBL" id="CAJJDM010000038">
    <property type="protein sequence ID" value="CAD8066669.1"/>
    <property type="molecule type" value="Genomic_DNA"/>
</dbReference>
<keyword evidence="10" id="KW-1185">Reference proteome</keyword>
<dbReference type="GO" id="GO:0003356">
    <property type="term" value="P:regulation of cilium beat frequency"/>
    <property type="evidence" value="ECO:0007669"/>
    <property type="project" value="TreeGrafter"/>
</dbReference>
<name>A0A8S1LIV0_PARPR</name>
<dbReference type="GO" id="GO:0036064">
    <property type="term" value="C:ciliary basal body"/>
    <property type="evidence" value="ECO:0007669"/>
    <property type="project" value="TreeGrafter"/>
</dbReference>
<keyword evidence="7" id="KW-0206">Cytoskeleton</keyword>
<organism evidence="9 10">
    <name type="scientific">Paramecium primaurelia</name>
    <dbReference type="NCBI Taxonomy" id="5886"/>
    <lineage>
        <taxon>Eukaryota</taxon>
        <taxon>Sar</taxon>
        <taxon>Alveolata</taxon>
        <taxon>Ciliophora</taxon>
        <taxon>Intramacronucleata</taxon>
        <taxon>Oligohymenophorea</taxon>
        <taxon>Peniculida</taxon>
        <taxon>Parameciidae</taxon>
        <taxon>Paramecium</taxon>
    </lineage>
</organism>
<evidence type="ECO:0000313" key="9">
    <source>
        <dbReference type="EMBL" id="CAD8066669.1"/>
    </source>
</evidence>
<proteinExistence type="inferred from homology"/>
<dbReference type="Proteomes" id="UP000688137">
    <property type="component" value="Unassembled WGS sequence"/>
</dbReference>